<organism evidence="1">
    <name type="scientific">Rhipicephalus microplus</name>
    <name type="common">Cattle tick</name>
    <name type="synonym">Boophilus microplus</name>
    <dbReference type="NCBI Taxonomy" id="6941"/>
    <lineage>
        <taxon>Eukaryota</taxon>
        <taxon>Metazoa</taxon>
        <taxon>Ecdysozoa</taxon>
        <taxon>Arthropoda</taxon>
        <taxon>Chelicerata</taxon>
        <taxon>Arachnida</taxon>
        <taxon>Acari</taxon>
        <taxon>Parasitiformes</taxon>
        <taxon>Ixodida</taxon>
        <taxon>Ixodoidea</taxon>
        <taxon>Ixodidae</taxon>
        <taxon>Rhipicephalinae</taxon>
        <taxon>Rhipicephalus</taxon>
        <taxon>Boophilus</taxon>
    </lineage>
</organism>
<name>A0A6M2DBF7_RHIMP</name>
<protein>
    <submittedName>
        <fullName evidence="1">Putative secreted protein</fullName>
    </submittedName>
</protein>
<evidence type="ECO:0000313" key="1">
    <source>
        <dbReference type="EMBL" id="NOV42551.1"/>
    </source>
</evidence>
<reference evidence="1" key="1">
    <citation type="submission" date="2019-09" db="EMBL/GenBank/DDBJ databases">
        <title>Organ-specific transcriptomic study of the physiology of the cattle tick, Rhipicephalus microplus.</title>
        <authorList>
            <person name="Tirloni L."/>
            <person name="Braz G."/>
            <person name="Gandara A.C.P."/>
            <person name="Sabadin G.A."/>
            <person name="da Silva R.M."/>
            <person name="Guizzo M.G."/>
            <person name="Machado J.A."/>
            <person name="Costa E.P."/>
            <person name="Gomes H.F."/>
            <person name="Moraes J."/>
            <person name="Mota M.B.S."/>
            <person name="Mesquita R.D."/>
            <person name="Alvarenga P.H."/>
            <person name="Alves F."/>
            <person name="Seixas A."/>
            <person name="da Fonseca R.N."/>
            <person name="Fogaca A."/>
            <person name="Logullo C."/>
            <person name="Tanaka A."/>
            <person name="Daffre S."/>
            <person name="Termignoni C."/>
            <person name="Vaz I.S.Jr."/>
            <person name="Oliveira P.L."/>
            <person name="Ribeiro J.M."/>
        </authorList>
    </citation>
    <scope>NUCLEOTIDE SEQUENCE</scope>
    <source>
        <strain evidence="1">Porto Alegre</strain>
    </source>
</reference>
<dbReference type="AlphaFoldDB" id="A0A6M2DBF7"/>
<dbReference type="EMBL" id="GHWJ01009814">
    <property type="protein sequence ID" value="NOV42551.1"/>
    <property type="molecule type" value="Transcribed_RNA"/>
</dbReference>
<proteinExistence type="predicted"/>
<sequence>MGHFLVCILRAVQTIVRTQLHRTLKASVISMLIAEIAVQKPSCATLCQGSAYFKIESRFSGLHRVSTLQTSPPESGRLMPLLPCIMLPSFTAWPLTQLYCVATSSIRAKVGGAIAATTANKQFLYMAFKMTGVLGSTGPR</sequence>
<accession>A0A6M2DBF7</accession>